<feature type="coiled-coil region" evidence="1">
    <location>
        <begin position="65"/>
        <end position="92"/>
    </location>
</feature>
<dbReference type="InterPro" id="IPR036388">
    <property type="entry name" value="WH-like_DNA-bd_sf"/>
</dbReference>
<evidence type="ECO:0000256" key="1">
    <source>
        <dbReference type="SAM" id="Coils"/>
    </source>
</evidence>
<sequence length="107" mass="12419">MKKQPKYSPEVIERAVRMVSEAASEYESQWAAITSIAAKIGCTPETLRRWVRQQERDTGQRPGPTTAEEERIKALEREVRELRKTNEILRLASAFFAQAELDRRFKP</sequence>
<dbReference type="SUPFAM" id="SSF46689">
    <property type="entry name" value="Homeodomain-like"/>
    <property type="match status" value="1"/>
</dbReference>
<accession>A0ABM8C878</accession>
<dbReference type="EMBL" id="AP026966">
    <property type="protein sequence ID" value="BDT59456.1"/>
    <property type="molecule type" value="Genomic_DNA"/>
</dbReference>
<evidence type="ECO:0000313" key="3">
    <source>
        <dbReference type="Proteomes" id="UP001163336"/>
    </source>
</evidence>
<keyword evidence="1" id="KW-0175">Coiled coil</keyword>
<organism evidence="2 3">
    <name type="scientific">Massilia varians</name>
    <dbReference type="NCBI Taxonomy" id="457921"/>
    <lineage>
        <taxon>Bacteria</taxon>
        <taxon>Pseudomonadati</taxon>
        <taxon>Pseudomonadota</taxon>
        <taxon>Betaproteobacteria</taxon>
        <taxon>Burkholderiales</taxon>
        <taxon>Oxalobacteraceae</taxon>
        <taxon>Telluria group</taxon>
        <taxon>Massilia</taxon>
    </lineage>
</organism>
<proteinExistence type="predicted"/>
<dbReference type="InterPro" id="IPR002514">
    <property type="entry name" value="Transposase_8"/>
</dbReference>
<protein>
    <submittedName>
        <fullName evidence="2">Transposase</fullName>
    </submittedName>
</protein>
<reference evidence="2" key="1">
    <citation type="submission" date="2022-11" db="EMBL/GenBank/DDBJ databases">
        <title>Isolation and characterization of PLA-degrading bacterium Massilia sp. from Antarctic soil.</title>
        <authorList>
            <person name="Sato K."/>
            <person name="Gomez-Fuentes C."/>
            <person name="Ahmad S.A."/>
            <person name="Zulkharnain A."/>
        </authorList>
    </citation>
    <scope>NUCLEOTIDE SEQUENCE</scope>
    <source>
        <strain evidence="2">N-3</strain>
    </source>
</reference>
<keyword evidence="3" id="KW-1185">Reference proteome</keyword>
<dbReference type="Gene3D" id="1.10.10.10">
    <property type="entry name" value="Winged helix-like DNA-binding domain superfamily/Winged helix DNA-binding domain"/>
    <property type="match status" value="1"/>
</dbReference>
<name>A0ABM8C878_9BURK</name>
<evidence type="ECO:0000313" key="2">
    <source>
        <dbReference type="EMBL" id="BDT59456.1"/>
    </source>
</evidence>
<dbReference type="InterPro" id="IPR009057">
    <property type="entry name" value="Homeodomain-like_sf"/>
</dbReference>
<gene>
    <name evidence="2" type="ORF">MasN3_29500</name>
</gene>
<dbReference type="Pfam" id="PF01527">
    <property type="entry name" value="HTH_Tnp_1"/>
    <property type="match status" value="1"/>
</dbReference>
<dbReference type="Proteomes" id="UP001163336">
    <property type="component" value="Chromosome"/>
</dbReference>